<organism evidence="2 3">
    <name type="scientific">Martelella mediterranea DSM 17316</name>
    <dbReference type="NCBI Taxonomy" id="1122214"/>
    <lineage>
        <taxon>Bacteria</taxon>
        <taxon>Pseudomonadati</taxon>
        <taxon>Pseudomonadota</taxon>
        <taxon>Alphaproteobacteria</taxon>
        <taxon>Hyphomicrobiales</taxon>
        <taxon>Aurantimonadaceae</taxon>
        <taxon>Martelella</taxon>
    </lineage>
</organism>
<dbReference type="GO" id="GO:0008270">
    <property type="term" value="F:zinc ion binding"/>
    <property type="evidence" value="ECO:0007669"/>
    <property type="project" value="InterPro"/>
</dbReference>
<dbReference type="EMBL" id="CP020330">
    <property type="protein sequence ID" value="AQZ50534.1"/>
    <property type="molecule type" value="Genomic_DNA"/>
</dbReference>
<dbReference type="SMART" id="SM00507">
    <property type="entry name" value="HNHc"/>
    <property type="match status" value="1"/>
</dbReference>
<evidence type="ECO:0000313" key="2">
    <source>
        <dbReference type="EMBL" id="AQZ50534.1"/>
    </source>
</evidence>
<feature type="domain" description="HNH nuclease" evidence="1">
    <location>
        <begin position="55"/>
        <end position="104"/>
    </location>
</feature>
<dbReference type="RefSeq" id="WP_026173700.1">
    <property type="nucleotide sequence ID" value="NZ_AQWH01000019.1"/>
</dbReference>
<dbReference type="Pfam" id="PF01844">
    <property type="entry name" value="HNH"/>
    <property type="match status" value="1"/>
</dbReference>
<reference evidence="2 3" key="1">
    <citation type="submission" date="2017-03" db="EMBL/GenBank/DDBJ databases">
        <title>Foreign affairs: Plasmid Transfer between Roseobacters and Rhizobia.</title>
        <authorList>
            <person name="Bartling P."/>
            <person name="Bunk B."/>
            <person name="Overmann J."/>
            <person name="Brinkmann H."/>
            <person name="Petersen J."/>
        </authorList>
    </citation>
    <scope>NUCLEOTIDE SEQUENCE [LARGE SCALE GENOMIC DNA]</scope>
    <source>
        <strain evidence="2 3">MACL11</strain>
    </source>
</reference>
<protein>
    <recommendedName>
        <fullName evidence="1">HNH nuclease domain-containing protein</fullName>
    </recommendedName>
</protein>
<sequence>MPTKGPRVCGYCGLTHMTGEQCRFVAARDKARKASFDRKRPNARERGYTRQWEKESKAFLEDYPFCIRCGKPAQLVDHKTPHRGDQRLFWDRTNWQPLCHHCHNSAKQSEERRASRKVKL</sequence>
<proteinExistence type="predicted"/>
<dbReference type="Proteomes" id="UP000191135">
    <property type="component" value="Chromosome"/>
</dbReference>
<gene>
    <name evidence="2" type="ORF">Mame_01164</name>
</gene>
<dbReference type="GO" id="GO:0003676">
    <property type="term" value="F:nucleic acid binding"/>
    <property type="evidence" value="ECO:0007669"/>
    <property type="project" value="InterPro"/>
</dbReference>
<evidence type="ECO:0000259" key="1">
    <source>
        <dbReference type="SMART" id="SM00507"/>
    </source>
</evidence>
<dbReference type="AlphaFoldDB" id="A0A1U9YYM5"/>
<dbReference type="InterPro" id="IPR038575">
    <property type="entry name" value="E6_sf"/>
</dbReference>
<keyword evidence="3" id="KW-1185">Reference proteome</keyword>
<name>A0A1U9YYM5_9HYPH</name>
<dbReference type="GO" id="GO:0004519">
    <property type="term" value="F:endonuclease activity"/>
    <property type="evidence" value="ECO:0007669"/>
    <property type="project" value="InterPro"/>
</dbReference>
<dbReference type="CDD" id="cd00085">
    <property type="entry name" value="HNHc"/>
    <property type="match status" value="1"/>
</dbReference>
<dbReference type="STRING" id="1122214.Mame_01164"/>
<dbReference type="KEGG" id="mmed:Mame_01164"/>
<dbReference type="InterPro" id="IPR002711">
    <property type="entry name" value="HNH"/>
</dbReference>
<accession>A0A1U9YYM5</accession>
<dbReference type="Gene3D" id="1.10.30.50">
    <property type="match status" value="1"/>
</dbReference>
<dbReference type="InterPro" id="IPR003615">
    <property type="entry name" value="HNH_nuc"/>
</dbReference>
<dbReference type="OrthoDB" id="5292295at2"/>
<dbReference type="SUPFAM" id="SSF161229">
    <property type="entry name" value="E6 C-terminal domain-like"/>
    <property type="match status" value="1"/>
</dbReference>
<evidence type="ECO:0000313" key="3">
    <source>
        <dbReference type="Proteomes" id="UP000191135"/>
    </source>
</evidence>